<reference evidence="1" key="2">
    <citation type="journal article" date="2015" name="Fish Shellfish Immunol.">
        <title>Early steps in the European eel (Anguilla anguilla)-Vibrio vulnificus interaction in the gills: Role of the RtxA13 toxin.</title>
        <authorList>
            <person name="Callol A."/>
            <person name="Pajuelo D."/>
            <person name="Ebbesson L."/>
            <person name="Teles M."/>
            <person name="MacKenzie S."/>
            <person name="Amaro C."/>
        </authorList>
    </citation>
    <scope>NUCLEOTIDE SEQUENCE</scope>
</reference>
<dbReference type="EMBL" id="GBXM01009500">
    <property type="protein sequence ID" value="JAH99077.1"/>
    <property type="molecule type" value="Transcribed_RNA"/>
</dbReference>
<accession>A0A0E9X8K2</accession>
<sequence length="23" mass="2551">MCYTDLSDSCSLSSVHQMQLCAK</sequence>
<organism evidence="1">
    <name type="scientific">Anguilla anguilla</name>
    <name type="common">European freshwater eel</name>
    <name type="synonym">Muraena anguilla</name>
    <dbReference type="NCBI Taxonomy" id="7936"/>
    <lineage>
        <taxon>Eukaryota</taxon>
        <taxon>Metazoa</taxon>
        <taxon>Chordata</taxon>
        <taxon>Craniata</taxon>
        <taxon>Vertebrata</taxon>
        <taxon>Euteleostomi</taxon>
        <taxon>Actinopterygii</taxon>
        <taxon>Neopterygii</taxon>
        <taxon>Teleostei</taxon>
        <taxon>Anguilliformes</taxon>
        <taxon>Anguillidae</taxon>
        <taxon>Anguilla</taxon>
    </lineage>
</organism>
<evidence type="ECO:0000313" key="1">
    <source>
        <dbReference type="EMBL" id="JAH99077.1"/>
    </source>
</evidence>
<protein>
    <submittedName>
        <fullName evidence="1">Uncharacterized protein</fullName>
    </submittedName>
</protein>
<reference evidence="1" key="1">
    <citation type="submission" date="2014-11" db="EMBL/GenBank/DDBJ databases">
        <authorList>
            <person name="Amaro Gonzalez C."/>
        </authorList>
    </citation>
    <scope>NUCLEOTIDE SEQUENCE</scope>
</reference>
<dbReference type="AlphaFoldDB" id="A0A0E9X8K2"/>
<name>A0A0E9X8K2_ANGAN</name>
<proteinExistence type="predicted"/>